<organism evidence="1 2">
    <name type="scientific">Planctobacterium marinum</name>
    <dbReference type="NCBI Taxonomy" id="1631968"/>
    <lineage>
        <taxon>Bacteria</taxon>
        <taxon>Pseudomonadati</taxon>
        <taxon>Pseudomonadota</taxon>
        <taxon>Gammaproteobacteria</taxon>
        <taxon>Alteromonadales</taxon>
        <taxon>Alteromonadaceae</taxon>
        <taxon>Planctobacterium</taxon>
    </lineage>
</organism>
<dbReference type="Proteomes" id="UP001333710">
    <property type="component" value="Chromosome"/>
</dbReference>
<proteinExistence type="predicted"/>
<protein>
    <submittedName>
        <fullName evidence="1">Uncharacterized protein</fullName>
    </submittedName>
</protein>
<evidence type="ECO:0000313" key="1">
    <source>
        <dbReference type="EMBL" id="BDX06594.1"/>
    </source>
</evidence>
<evidence type="ECO:0000313" key="2">
    <source>
        <dbReference type="Proteomes" id="UP001333710"/>
    </source>
</evidence>
<reference evidence="1" key="1">
    <citation type="submission" date="2023-01" db="EMBL/GenBank/DDBJ databases">
        <title>Complete genome sequence of Planctobacterium marinum strain Dej080120_11.</title>
        <authorList>
            <person name="Ueki S."/>
            <person name="Maruyama F."/>
        </authorList>
    </citation>
    <scope>NUCLEOTIDE SEQUENCE</scope>
    <source>
        <strain evidence="1">Dej080120_11</strain>
    </source>
</reference>
<dbReference type="EMBL" id="AP027272">
    <property type="protein sequence ID" value="BDX06594.1"/>
    <property type="molecule type" value="Genomic_DNA"/>
</dbReference>
<dbReference type="RefSeq" id="WP_338292607.1">
    <property type="nucleotide sequence ID" value="NZ_AP027272.1"/>
</dbReference>
<keyword evidence="2" id="KW-1185">Reference proteome</keyword>
<sequence>MKASELFSVQQYLLRAVSRPSFWSGIDYQTKNDAIACLHQLPDEFAAWQDWIAVHLNDEQKQKLNSSIRKARMRDKGKNITVSKQAHQMLTLLSDGGRLTLSEVIEHNLRRAYQKRLKSADNKDGG</sequence>
<gene>
    <name evidence="1" type="ORF">MACH26_21150</name>
</gene>
<name>A0AA48HJV8_9ALTE</name>
<dbReference type="AlphaFoldDB" id="A0AA48HJV8"/>
<accession>A0AA48HJV8</accession>
<dbReference type="KEGG" id="pmaw:MACH26_21150"/>